<evidence type="ECO:0000313" key="2">
    <source>
        <dbReference type="Proteomes" id="UP001140234"/>
    </source>
</evidence>
<organism evidence="1 2">
    <name type="scientific">Coemansia nantahalensis</name>
    <dbReference type="NCBI Taxonomy" id="2789366"/>
    <lineage>
        <taxon>Eukaryota</taxon>
        <taxon>Fungi</taxon>
        <taxon>Fungi incertae sedis</taxon>
        <taxon>Zoopagomycota</taxon>
        <taxon>Kickxellomycotina</taxon>
        <taxon>Kickxellomycetes</taxon>
        <taxon>Kickxellales</taxon>
        <taxon>Kickxellaceae</taxon>
        <taxon>Coemansia</taxon>
    </lineage>
</organism>
<name>A0ACC1JV83_9FUNG</name>
<feature type="non-terminal residue" evidence="1">
    <location>
        <position position="1"/>
    </location>
</feature>
<keyword evidence="2" id="KW-1185">Reference proteome</keyword>
<proteinExistence type="predicted"/>
<protein>
    <submittedName>
        <fullName evidence="1">Nucleolar complex protein 14</fullName>
    </submittedName>
</protein>
<accession>A0ACC1JV83</accession>
<dbReference type="Proteomes" id="UP001140234">
    <property type="component" value="Unassembled WGS sequence"/>
</dbReference>
<sequence>GLRASDLALMRLFVSLFSASDRYHPVITPMLVAIGQHLGQSTFATLGGVAGGLVLVAIAHEAQRLARRLMPEALNFVLAVVAASVGCDDSAPGPYPLSRRQREAFGMLRIGAADGCRDADEQSLGVPWAWVTSPADKLSAREKYSVLRAALRLARRLADCYCALPAFVELFAPLEAQLATVAGRLPQFKLHQAPAAVVGEVAGLRAQLGEQLAEARAARAPLKLQYHRPLAIASVAPRFESHYSHEVHYDPDRVRAESTKLRRQLARERRGAVRELRRDAQFVAGQRLHEQAEKDKQYAAKMKRAWSVLEAEQGEMKKLDRQRIKERKAKV</sequence>
<gene>
    <name evidence="1" type="primary">NOP14_1</name>
    <name evidence="1" type="ORF">IWQ57_003777</name>
</gene>
<dbReference type="EMBL" id="JANBUJ010001317">
    <property type="protein sequence ID" value="KAJ2767870.1"/>
    <property type="molecule type" value="Genomic_DNA"/>
</dbReference>
<reference evidence="1" key="1">
    <citation type="submission" date="2022-07" db="EMBL/GenBank/DDBJ databases">
        <title>Phylogenomic reconstructions and comparative analyses of Kickxellomycotina fungi.</title>
        <authorList>
            <person name="Reynolds N.K."/>
            <person name="Stajich J.E."/>
            <person name="Barry K."/>
            <person name="Grigoriev I.V."/>
            <person name="Crous P."/>
            <person name="Smith M.E."/>
        </authorList>
    </citation>
    <scope>NUCLEOTIDE SEQUENCE</scope>
    <source>
        <strain evidence="1">CBS 109366</strain>
    </source>
</reference>
<evidence type="ECO:0000313" key="1">
    <source>
        <dbReference type="EMBL" id="KAJ2767870.1"/>
    </source>
</evidence>
<comment type="caution">
    <text evidence="1">The sequence shown here is derived from an EMBL/GenBank/DDBJ whole genome shotgun (WGS) entry which is preliminary data.</text>
</comment>